<proteinExistence type="predicted"/>
<evidence type="ECO:0000313" key="1">
    <source>
        <dbReference type="EMBL" id="MBW6440207.1"/>
    </source>
</evidence>
<keyword evidence="2" id="KW-1185">Reference proteome</keyword>
<gene>
    <name evidence="1" type="ORF">KZ829_41430</name>
</gene>
<dbReference type="Proteomes" id="UP001519863">
    <property type="component" value="Unassembled WGS sequence"/>
</dbReference>
<reference evidence="1 2" key="1">
    <citation type="journal article" date="2013" name="Antonie Van Leeuwenhoek">
        <title>Actinoplanes hulinensis sp. nov., a novel actinomycete isolated from soybean root (Glycine max (L.) Merr).</title>
        <authorList>
            <person name="Shen Y."/>
            <person name="Liu C."/>
            <person name="Wang X."/>
            <person name="Zhao J."/>
            <person name="Jia F."/>
            <person name="Zhang Y."/>
            <person name="Wang L."/>
            <person name="Yang D."/>
            <person name="Xiang W."/>
        </authorList>
    </citation>
    <scope>NUCLEOTIDE SEQUENCE [LARGE SCALE GENOMIC DNA]</scope>
    <source>
        <strain evidence="1 2">NEAU-M9</strain>
    </source>
</reference>
<organism evidence="1 2">
    <name type="scientific">Actinoplanes hulinensis</name>
    <dbReference type="NCBI Taxonomy" id="1144547"/>
    <lineage>
        <taxon>Bacteria</taxon>
        <taxon>Bacillati</taxon>
        <taxon>Actinomycetota</taxon>
        <taxon>Actinomycetes</taxon>
        <taxon>Micromonosporales</taxon>
        <taxon>Micromonosporaceae</taxon>
        <taxon>Actinoplanes</taxon>
    </lineage>
</organism>
<name>A0ABS7BH32_9ACTN</name>
<comment type="caution">
    <text evidence="1">The sequence shown here is derived from an EMBL/GenBank/DDBJ whole genome shotgun (WGS) entry which is preliminary data.</text>
</comment>
<dbReference type="EMBL" id="JAHXZI010000039">
    <property type="protein sequence ID" value="MBW6440207.1"/>
    <property type="molecule type" value="Genomic_DNA"/>
</dbReference>
<sequence length="219" mass="21940">MPDRRSRWLVPLVVAAGLAAVIAVGVVLMRIDRDTSAPVGDLLPSASPGVASSSYADSHWRLTAVTEGSVTTAIPASVDAWLELATDGTVLAFDGVNAINGTFKATSAGFDIYGGPMTAVLYGGNDPGVLAAESGMGLLMSGPPPVWTASPDASGAPPIASGAPTIDPETSPVHVTVLAATPELLTLQASGARLAFVRTGPAEKVNATPIPDNSSAPGS</sequence>
<protein>
    <submittedName>
        <fullName evidence="1">META domain-containing protein</fullName>
    </submittedName>
</protein>
<evidence type="ECO:0000313" key="2">
    <source>
        <dbReference type="Proteomes" id="UP001519863"/>
    </source>
</evidence>
<accession>A0ABS7BH32</accession>